<dbReference type="RefSeq" id="WP_013865739.1">
    <property type="nucleotide sequence ID" value="NC_015635.1"/>
</dbReference>
<feature type="transmembrane region" description="Helical" evidence="9">
    <location>
        <begin position="81"/>
        <end position="101"/>
    </location>
</feature>
<feature type="transmembrane region" description="Helical" evidence="9">
    <location>
        <begin position="205"/>
        <end position="224"/>
    </location>
</feature>
<dbReference type="eggNOG" id="COG0728">
    <property type="taxonomic scope" value="Bacteria"/>
</dbReference>
<evidence type="ECO:0000256" key="5">
    <source>
        <dbReference type="ARBA" id="ARBA00022984"/>
    </source>
</evidence>
<evidence type="ECO:0000256" key="2">
    <source>
        <dbReference type="ARBA" id="ARBA00022475"/>
    </source>
</evidence>
<feature type="transmembrane region" description="Helical" evidence="9">
    <location>
        <begin position="113"/>
        <end position="135"/>
    </location>
</feature>
<feature type="transmembrane region" description="Helical" evidence="9">
    <location>
        <begin position="244"/>
        <end position="260"/>
    </location>
</feature>
<dbReference type="KEGG" id="mph:MLP_49020"/>
<dbReference type="Pfam" id="PF03023">
    <property type="entry name" value="MurJ"/>
    <property type="match status" value="1"/>
</dbReference>
<feature type="transmembrane region" description="Helical" evidence="9">
    <location>
        <begin position="147"/>
        <end position="170"/>
    </location>
</feature>
<feature type="transmembrane region" description="Helical" evidence="9">
    <location>
        <begin position="56"/>
        <end position="75"/>
    </location>
</feature>
<feature type="transmembrane region" description="Helical" evidence="9">
    <location>
        <begin position="325"/>
        <end position="348"/>
    </location>
</feature>
<dbReference type="OrthoDB" id="3695748at2"/>
<feature type="transmembrane region" description="Helical" evidence="9">
    <location>
        <begin position="489"/>
        <end position="507"/>
    </location>
</feature>
<dbReference type="PANTHER" id="PTHR47019">
    <property type="entry name" value="LIPID II FLIPPASE MURJ"/>
    <property type="match status" value="1"/>
</dbReference>
<keyword evidence="5" id="KW-0573">Peptidoglycan synthesis</keyword>
<comment type="subcellular location">
    <subcellularLocation>
        <location evidence="1">Cell membrane</location>
        <topology evidence="1">Multi-pass membrane protein</topology>
    </subcellularLocation>
</comment>
<feature type="transmembrane region" description="Helical" evidence="9">
    <location>
        <begin position="182"/>
        <end position="199"/>
    </location>
</feature>
<dbReference type="GO" id="GO:0015648">
    <property type="term" value="F:lipid-linked peptidoglycan transporter activity"/>
    <property type="evidence" value="ECO:0007669"/>
    <property type="project" value="TreeGrafter"/>
</dbReference>
<evidence type="ECO:0000256" key="1">
    <source>
        <dbReference type="ARBA" id="ARBA00004651"/>
    </source>
</evidence>
<evidence type="ECO:0000256" key="7">
    <source>
        <dbReference type="ARBA" id="ARBA00023136"/>
    </source>
</evidence>
<dbReference type="PRINTS" id="PR01806">
    <property type="entry name" value="VIRFACTRMVIN"/>
</dbReference>
<evidence type="ECO:0000256" key="3">
    <source>
        <dbReference type="ARBA" id="ARBA00022692"/>
    </source>
</evidence>
<feature type="transmembrane region" description="Helical" evidence="9">
    <location>
        <begin position="457"/>
        <end position="477"/>
    </location>
</feature>
<feature type="transmembrane region" description="Helical" evidence="9">
    <location>
        <begin position="292"/>
        <end position="313"/>
    </location>
</feature>
<accession>F5XFY2</accession>
<keyword evidence="6 9" id="KW-1133">Transmembrane helix</keyword>
<keyword evidence="4" id="KW-0133">Cell shape</keyword>
<keyword evidence="3 9" id="KW-0812">Transmembrane</keyword>
<protein>
    <recommendedName>
        <fullName evidence="12">Lipid II flippase MurJ</fullName>
    </recommendedName>
</protein>
<dbReference type="HOGENOM" id="CLU_006797_1_0_11"/>
<evidence type="ECO:0000256" key="9">
    <source>
        <dbReference type="SAM" id="Phobius"/>
    </source>
</evidence>
<dbReference type="Proteomes" id="UP000007947">
    <property type="component" value="Chromosome"/>
</dbReference>
<evidence type="ECO:0000256" key="4">
    <source>
        <dbReference type="ARBA" id="ARBA00022960"/>
    </source>
</evidence>
<feature type="transmembrane region" description="Helical" evidence="9">
    <location>
        <begin position="397"/>
        <end position="417"/>
    </location>
</feature>
<organism evidence="10 11">
    <name type="scientific">Microlunatus phosphovorus (strain ATCC 700054 / DSM 10555 / JCM 9379 / NBRC 101784 / NCIMB 13414 / VKM Ac-1990 / NM-1)</name>
    <dbReference type="NCBI Taxonomy" id="1032480"/>
    <lineage>
        <taxon>Bacteria</taxon>
        <taxon>Bacillati</taxon>
        <taxon>Actinomycetota</taxon>
        <taxon>Actinomycetes</taxon>
        <taxon>Propionibacteriales</taxon>
        <taxon>Propionibacteriaceae</taxon>
        <taxon>Microlunatus</taxon>
    </lineage>
</organism>
<dbReference type="GO" id="GO:0034204">
    <property type="term" value="P:lipid translocation"/>
    <property type="evidence" value="ECO:0007669"/>
    <property type="project" value="TreeGrafter"/>
</dbReference>
<dbReference type="EMBL" id="AP012204">
    <property type="protein sequence ID" value="BAK37916.1"/>
    <property type="molecule type" value="Genomic_DNA"/>
</dbReference>
<dbReference type="AlphaFoldDB" id="F5XFY2"/>
<dbReference type="GO" id="GO:0009252">
    <property type="term" value="P:peptidoglycan biosynthetic process"/>
    <property type="evidence" value="ECO:0007669"/>
    <property type="project" value="UniProtKB-KW"/>
</dbReference>
<dbReference type="PANTHER" id="PTHR47019:SF1">
    <property type="entry name" value="LIPID II FLIPPASE MURJ"/>
    <property type="match status" value="1"/>
</dbReference>
<keyword evidence="2" id="KW-1003">Cell membrane</keyword>
<dbReference type="GO" id="GO:0005886">
    <property type="term" value="C:plasma membrane"/>
    <property type="evidence" value="ECO:0007669"/>
    <property type="project" value="UniProtKB-SubCell"/>
</dbReference>
<reference evidence="10 11" key="1">
    <citation type="submission" date="2011-05" db="EMBL/GenBank/DDBJ databases">
        <title>Whole genome sequence of Microlunatus phosphovorus NM-1.</title>
        <authorList>
            <person name="Hosoyama A."/>
            <person name="Sasaki K."/>
            <person name="Harada T."/>
            <person name="Igarashi R."/>
            <person name="Kawakoshi A."/>
            <person name="Sasagawa M."/>
            <person name="Fukada J."/>
            <person name="Nakamura S."/>
            <person name="Katano Y."/>
            <person name="Hanada S."/>
            <person name="Kamagata Y."/>
            <person name="Nakamura N."/>
            <person name="Yamazaki S."/>
            <person name="Fujita N."/>
        </authorList>
    </citation>
    <scope>NUCLEOTIDE SEQUENCE [LARGE SCALE GENOMIC DNA]</scope>
    <source>
        <strain evidence="11">ATCC 700054 / DSM 10555 / JCM 9379 / NBRC 101784 / NCIMB 13414 / VKM Ac-1990 / NM-1</strain>
    </source>
</reference>
<feature type="transmembrane region" description="Helical" evidence="9">
    <location>
        <begin position="29"/>
        <end position="49"/>
    </location>
</feature>
<feature type="transmembrane region" description="Helical" evidence="9">
    <location>
        <begin position="368"/>
        <end position="390"/>
    </location>
</feature>
<dbReference type="InterPro" id="IPR051050">
    <property type="entry name" value="Lipid_II_flippase_MurJ/MviN"/>
</dbReference>
<keyword evidence="7 9" id="KW-0472">Membrane</keyword>
<proteinExistence type="predicted"/>
<keyword evidence="11" id="KW-1185">Reference proteome</keyword>
<dbReference type="STRING" id="1032480.MLP_49020"/>
<gene>
    <name evidence="10" type="ordered locus">MLP_49020</name>
</gene>
<evidence type="ECO:0000313" key="10">
    <source>
        <dbReference type="EMBL" id="BAK37916.1"/>
    </source>
</evidence>
<dbReference type="GO" id="GO:0008360">
    <property type="term" value="P:regulation of cell shape"/>
    <property type="evidence" value="ECO:0007669"/>
    <property type="project" value="UniProtKB-KW"/>
</dbReference>
<evidence type="ECO:0008006" key="12">
    <source>
        <dbReference type="Google" id="ProtNLM"/>
    </source>
</evidence>
<feature type="region of interest" description="Disordered" evidence="8">
    <location>
        <begin position="1"/>
        <end position="24"/>
    </location>
</feature>
<sequence>MSADEAADVPHGQASSGDPSAKVPPENRGLAVAAAAVAALSVLSSLLGLVRDLSLAGLFGASGATDAFLVAWTVPETVTPLLLEGAMTFLLVPLFVAEIVRVGSITRLVRLTLLPYLLLLLILTALTIVGAPVLVRLLAPALSDPELAVQCFRYACLTIFFMGVAGYLVAALRAHDSFVRPALIYAAYNVGILSCMFLLRDRLGVLSAAIGLAVGSVMMVAVQLPQFLRLVSLKGLECRMSRKFFTASMVFLPIAIYTLGRQAQVFVERIVGSTLDAGSISHMNYASKIGQIPLLLVLPIATVAFPSLARAAATSAGVASQADRVLRLVVLMTLPAMMFLIMFAYPAVQFMFERGAFDASDTAATSGVLTLYGFGLLGQVLVSVGTLVAFAHRGQVWMPAIAAGACLVVTIVLDVALSPALGVRALGIGNAGGITVAAIVVLIGLTRSVGWQPRSLTRLLLLATPLAVTAALAARLLSDVLGLTGLPALLLGSASTSILFVTATILVRIPEARDLAGALTRFVKNPREMKRLR</sequence>
<dbReference type="InterPro" id="IPR004268">
    <property type="entry name" value="MurJ"/>
</dbReference>
<name>F5XFY2_MICPN</name>
<evidence type="ECO:0000256" key="8">
    <source>
        <dbReference type="SAM" id="MobiDB-lite"/>
    </source>
</evidence>
<evidence type="ECO:0000313" key="11">
    <source>
        <dbReference type="Proteomes" id="UP000007947"/>
    </source>
</evidence>
<evidence type="ECO:0000256" key="6">
    <source>
        <dbReference type="ARBA" id="ARBA00022989"/>
    </source>
</evidence>
<feature type="transmembrane region" description="Helical" evidence="9">
    <location>
        <begin position="423"/>
        <end position="445"/>
    </location>
</feature>